<comment type="caution">
    <text evidence="1">The sequence shown here is derived from an EMBL/GenBank/DDBJ whole genome shotgun (WGS) entry which is preliminary data.</text>
</comment>
<organism evidence="1 2">
    <name type="scientific">Roseinatronobacter alkalisoli</name>
    <dbReference type="NCBI Taxonomy" id="3028235"/>
    <lineage>
        <taxon>Bacteria</taxon>
        <taxon>Pseudomonadati</taxon>
        <taxon>Pseudomonadota</taxon>
        <taxon>Alphaproteobacteria</taxon>
        <taxon>Rhodobacterales</taxon>
        <taxon>Paracoccaceae</taxon>
        <taxon>Roseinatronobacter</taxon>
    </lineage>
</organism>
<proteinExistence type="predicted"/>
<evidence type="ECO:0000313" key="1">
    <source>
        <dbReference type="EMBL" id="MDD7971302.1"/>
    </source>
</evidence>
<protein>
    <submittedName>
        <fullName evidence="1">Uncharacterized protein</fullName>
    </submittedName>
</protein>
<gene>
    <name evidence="1" type="ORF">PUT78_09320</name>
</gene>
<name>A0ABT5T849_9RHOB</name>
<accession>A0ABT5T849</accession>
<dbReference type="EMBL" id="JAQZSM010000006">
    <property type="protein sequence ID" value="MDD7971302.1"/>
    <property type="molecule type" value="Genomic_DNA"/>
</dbReference>
<reference evidence="1" key="1">
    <citation type="submission" date="2023-02" db="EMBL/GenBank/DDBJ databases">
        <title>Description of Roseinatronobacter alkalisoli sp. nov., an alkaliphilic bacerium isolated from soda soil.</title>
        <authorList>
            <person name="Wei W."/>
        </authorList>
    </citation>
    <scope>NUCLEOTIDE SEQUENCE</scope>
    <source>
        <strain evidence="1">HJB301</strain>
    </source>
</reference>
<keyword evidence="2" id="KW-1185">Reference proteome</keyword>
<dbReference type="RefSeq" id="WP_274351975.1">
    <property type="nucleotide sequence ID" value="NZ_JAQZSM010000006.1"/>
</dbReference>
<sequence>MSTKTFTFEGDGYKFEVELTLDADGNVTAKVTAVEGSADFNAFFWSDGDDTADFDGFSRKESSLNMNGEGSKYEGEDGVEDVLWDGAHVNSLPGLGKEGEGKQSFVGEGDTKTFDLAGMTAEDFENLEYFGIRATSVNGDGSLKLVEKPEEDMDPPPETDFFPEWPQDISNAVFYIDTTGDGEWDLAVKIDSFPDDDEIGWISNDMDDFYACMFEYIKKVDDRVDDDSTLIGVSIKGGTSDDAFFLIEGDENGPEPDEGPTMNTGPGTTEYEYEDFYDFYQEDCVA</sequence>
<dbReference type="Proteomes" id="UP001431784">
    <property type="component" value="Unassembled WGS sequence"/>
</dbReference>
<evidence type="ECO:0000313" key="2">
    <source>
        <dbReference type="Proteomes" id="UP001431784"/>
    </source>
</evidence>